<dbReference type="GO" id="GO:0016787">
    <property type="term" value="F:hydrolase activity"/>
    <property type="evidence" value="ECO:0007669"/>
    <property type="project" value="UniProtKB-KW"/>
</dbReference>
<evidence type="ECO:0000313" key="2">
    <source>
        <dbReference type="EMBL" id="MBO0351669.1"/>
    </source>
</evidence>
<keyword evidence="3" id="KW-1185">Reference proteome</keyword>
<keyword evidence="2" id="KW-0378">Hydrolase</keyword>
<reference evidence="2 3" key="1">
    <citation type="submission" date="2021-03" db="EMBL/GenBank/DDBJ databases">
        <title>Metabolic Capacity of the Antarctic Cyanobacterium Phormidium pseudopriestleyi that Sustains Oxygenic Photosynthesis in the Presence of Hydrogen Sulfide.</title>
        <authorList>
            <person name="Lumian J.E."/>
            <person name="Jungblut A.D."/>
            <person name="Dillon M.L."/>
            <person name="Hawes I."/>
            <person name="Doran P.T."/>
            <person name="Mackey T.J."/>
            <person name="Dick G.J."/>
            <person name="Grettenberger C.L."/>
            <person name="Sumner D.Y."/>
        </authorList>
    </citation>
    <scope>NUCLEOTIDE SEQUENCE [LARGE SCALE GENOMIC DNA]</scope>
    <source>
        <strain evidence="2 3">FRX01</strain>
    </source>
</reference>
<dbReference type="InterPro" id="IPR010802">
    <property type="entry name" value="DUF1400"/>
</dbReference>
<protein>
    <submittedName>
        <fullName evidence="2">Alpha/beta hydrolase</fullName>
    </submittedName>
</protein>
<proteinExistence type="predicted"/>
<dbReference type="Pfam" id="PF07176">
    <property type="entry name" value="DUF1400"/>
    <property type="match status" value="1"/>
</dbReference>
<evidence type="ECO:0000313" key="3">
    <source>
        <dbReference type="Proteomes" id="UP000664844"/>
    </source>
</evidence>
<dbReference type="RefSeq" id="WP_207090102.1">
    <property type="nucleotide sequence ID" value="NZ_JAFLQW010000574.1"/>
</dbReference>
<sequence length="238" mass="26236">MNITSGFDLNQRFSFVVKQFHGIWKRALSLGLAMVLAVTAAVTINCDSAMAVDRIILMYGNSRETISIGDLRRFVTEGAEPAEFRTRLGIIDRDIDALRFALGQEIPVSQEFLRRILNSTIGQFVLTRLEPVLGIAVEENVTQVVDAFISAAANDSFTLLELLENYPEQQLSVSGPLLEEGYERIRFLATDVLAIAQVVQTYLADVICEGGLLGSDFDSKPVPELFSSAKSNNLGWSK</sequence>
<accession>A0ABS3FXG5</accession>
<organism evidence="2 3">
    <name type="scientific">Phormidium pseudopriestleyi FRX01</name>
    <dbReference type="NCBI Taxonomy" id="1759528"/>
    <lineage>
        <taxon>Bacteria</taxon>
        <taxon>Bacillati</taxon>
        <taxon>Cyanobacteriota</taxon>
        <taxon>Cyanophyceae</taxon>
        <taxon>Oscillatoriophycideae</taxon>
        <taxon>Oscillatoriales</taxon>
        <taxon>Oscillatoriaceae</taxon>
        <taxon>Phormidium</taxon>
    </lineage>
</organism>
<dbReference type="Proteomes" id="UP000664844">
    <property type="component" value="Unassembled WGS sequence"/>
</dbReference>
<dbReference type="EMBL" id="JAFLQW010000574">
    <property type="protein sequence ID" value="MBO0351669.1"/>
    <property type="molecule type" value="Genomic_DNA"/>
</dbReference>
<evidence type="ECO:0000259" key="1">
    <source>
        <dbReference type="Pfam" id="PF07176"/>
    </source>
</evidence>
<name>A0ABS3FXG5_9CYAN</name>
<gene>
    <name evidence="2" type="ORF">J0895_21815</name>
</gene>
<comment type="caution">
    <text evidence="2">The sequence shown here is derived from an EMBL/GenBank/DDBJ whole genome shotgun (WGS) entry which is preliminary data.</text>
</comment>
<feature type="domain" description="DUF1400" evidence="1">
    <location>
        <begin position="51"/>
        <end position="173"/>
    </location>
</feature>